<comment type="function">
    <text evidence="5">Part of the ABC transporter complex HmuTUV involved in hemin import. Responsible for energy coupling to the transport system.</text>
</comment>
<dbReference type="Proteomes" id="UP001501508">
    <property type="component" value="Unassembled WGS sequence"/>
</dbReference>
<accession>A0ABP8LTC1</accession>
<reference evidence="8" key="1">
    <citation type="journal article" date="2019" name="Int. J. Syst. Evol. Microbiol.">
        <title>The Global Catalogue of Microorganisms (GCM) 10K type strain sequencing project: providing services to taxonomists for standard genome sequencing and annotation.</title>
        <authorList>
            <consortium name="The Broad Institute Genomics Platform"/>
            <consortium name="The Broad Institute Genome Sequencing Center for Infectious Disease"/>
            <person name="Wu L."/>
            <person name="Ma J."/>
        </authorList>
    </citation>
    <scope>NUCLEOTIDE SEQUENCE [LARGE SCALE GENOMIC DNA]</scope>
    <source>
        <strain evidence="8">JCM 31920</strain>
    </source>
</reference>
<dbReference type="PROSITE" id="PS00211">
    <property type="entry name" value="ABC_TRANSPORTER_1"/>
    <property type="match status" value="1"/>
</dbReference>
<dbReference type="InterPro" id="IPR027417">
    <property type="entry name" value="P-loop_NTPase"/>
</dbReference>
<dbReference type="GO" id="GO:0005524">
    <property type="term" value="F:ATP binding"/>
    <property type="evidence" value="ECO:0007669"/>
    <property type="project" value="UniProtKB-KW"/>
</dbReference>
<evidence type="ECO:0000256" key="2">
    <source>
        <dbReference type="ARBA" id="ARBA00022741"/>
    </source>
</evidence>
<dbReference type="Gene3D" id="3.40.50.300">
    <property type="entry name" value="P-loop containing nucleotide triphosphate hydrolases"/>
    <property type="match status" value="1"/>
</dbReference>
<name>A0ABP8LTC1_9BACT</name>
<dbReference type="SUPFAM" id="SSF52540">
    <property type="entry name" value="P-loop containing nucleoside triphosphate hydrolases"/>
    <property type="match status" value="1"/>
</dbReference>
<proteinExistence type="predicted"/>
<keyword evidence="1" id="KW-0813">Transport</keyword>
<dbReference type="PANTHER" id="PTHR42794:SF1">
    <property type="entry name" value="HEMIN IMPORT ATP-BINDING PROTEIN HMUV"/>
    <property type="match status" value="1"/>
</dbReference>
<dbReference type="PANTHER" id="PTHR42794">
    <property type="entry name" value="HEMIN IMPORT ATP-BINDING PROTEIN HMUV"/>
    <property type="match status" value="1"/>
</dbReference>
<dbReference type="InterPro" id="IPR003439">
    <property type="entry name" value="ABC_transporter-like_ATP-bd"/>
</dbReference>
<gene>
    <name evidence="7" type="ORF">GCM10023091_10170</name>
</gene>
<evidence type="ECO:0000256" key="4">
    <source>
        <dbReference type="ARBA" id="ARBA00022967"/>
    </source>
</evidence>
<dbReference type="CDD" id="cd03214">
    <property type="entry name" value="ABC_Iron-Siderophores_B12_Hemin"/>
    <property type="match status" value="1"/>
</dbReference>
<keyword evidence="4" id="KW-1278">Translocase</keyword>
<sequence length="279" mass="30986">MMEILEVGYKANGRSLITDVSLRIEAGRFVAIVGPNGAGKSTFLKLLTGELTPACGSIRLEGRDLKRYRQPELARRRAVLAQQNHVSLPFSVREIVMMGRYPFHKNAPEERDFAIVEACLREVEMLGLADRVFPTLSGGEQQRAQLAKALAQIWEITGAFLFLDEPTNGLDLRHQCHSLEIARQLAGKGTGVVAVLHDLNMALQYADEVVMMQHGKVYAKGRPEETLTEENIRRVFDVQVRLVKLPESGERIVLEVGNRKSAIGNQESAISDRKSAIGK</sequence>
<keyword evidence="8" id="KW-1185">Reference proteome</keyword>
<dbReference type="EMBL" id="BAABEY010000011">
    <property type="protein sequence ID" value="GAA4434767.1"/>
    <property type="molecule type" value="Genomic_DNA"/>
</dbReference>
<feature type="domain" description="ABC transporter" evidence="6">
    <location>
        <begin position="2"/>
        <end position="239"/>
    </location>
</feature>
<dbReference type="SMART" id="SM00382">
    <property type="entry name" value="AAA"/>
    <property type="match status" value="1"/>
</dbReference>
<dbReference type="RefSeq" id="WP_345026995.1">
    <property type="nucleotide sequence ID" value="NZ_BAABEY010000011.1"/>
</dbReference>
<evidence type="ECO:0000256" key="3">
    <source>
        <dbReference type="ARBA" id="ARBA00022840"/>
    </source>
</evidence>
<dbReference type="Pfam" id="PF00005">
    <property type="entry name" value="ABC_tran"/>
    <property type="match status" value="1"/>
</dbReference>
<keyword evidence="2" id="KW-0547">Nucleotide-binding</keyword>
<dbReference type="PROSITE" id="PS50893">
    <property type="entry name" value="ABC_TRANSPORTER_2"/>
    <property type="match status" value="1"/>
</dbReference>
<organism evidence="7 8">
    <name type="scientific">Ravibacter arvi</name>
    <dbReference type="NCBI Taxonomy" id="2051041"/>
    <lineage>
        <taxon>Bacteria</taxon>
        <taxon>Pseudomonadati</taxon>
        <taxon>Bacteroidota</taxon>
        <taxon>Cytophagia</taxon>
        <taxon>Cytophagales</taxon>
        <taxon>Spirosomataceae</taxon>
        <taxon>Ravibacter</taxon>
    </lineage>
</organism>
<dbReference type="InterPro" id="IPR003593">
    <property type="entry name" value="AAA+_ATPase"/>
</dbReference>
<evidence type="ECO:0000313" key="7">
    <source>
        <dbReference type="EMBL" id="GAA4434767.1"/>
    </source>
</evidence>
<evidence type="ECO:0000313" key="8">
    <source>
        <dbReference type="Proteomes" id="UP001501508"/>
    </source>
</evidence>
<evidence type="ECO:0000256" key="5">
    <source>
        <dbReference type="ARBA" id="ARBA00037066"/>
    </source>
</evidence>
<protein>
    <submittedName>
        <fullName evidence="7">Heme ABC transporter ATP-binding protein</fullName>
    </submittedName>
</protein>
<evidence type="ECO:0000259" key="6">
    <source>
        <dbReference type="PROSITE" id="PS50893"/>
    </source>
</evidence>
<comment type="caution">
    <text evidence="7">The sequence shown here is derived from an EMBL/GenBank/DDBJ whole genome shotgun (WGS) entry which is preliminary data.</text>
</comment>
<keyword evidence="3 7" id="KW-0067">ATP-binding</keyword>
<evidence type="ECO:0000256" key="1">
    <source>
        <dbReference type="ARBA" id="ARBA00022448"/>
    </source>
</evidence>
<dbReference type="NCBIfam" id="NF010068">
    <property type="entry name" value="PRK13548.1"/>
    <property type="match status" value="1"/>
</dbReference>
<dbReference type="InterPro" id="IPR017871">
    <property type="entry name" value="ABC_transporter-like_CS"/>
</dbReference>